<dbReference type="CDD" id="cd07381">
    <property type="entry name" value="MPP_CapA"/>
    <property type="match status" value="1"/>
</dbReference>
<feature type="domain" description="Capsule synthesis protein CapA" evidence="2">
    <location>
        <begin position="20"/>
        <end position="305"/>
    </location>
</feature>
<evidence type="ECO:0000313" key="3">
    <source>
        <dbReference type="EMBL" id="KAI1722333.1"/>
    </source>
</evidence>
<dbReference type="InterPro" id="IPR029052">
    <property type="entry name" value="Metallo-depent_PP-like"/>
</dbReference>
<comment type="caution">
    <text evidence="3">The sequence shown here is derived from an EMBL/GenBank/DDBJ whole genome shotgun (WGS) entry which is preliminary data.</text>
</comment>
<evidence type="ECO:0000259" key="2">
    <source>
        <dbReference type="SMART" id="SM00854"/>
    </source>
</evidence>
<dbReference type="PANTHER" id="PTHR33393">
    <property type="entry name" value="POLYGLUTAMINE SYNTHESIS ACCESSORY PROTEIN RV0574C-RELATED"/>
    <property type="match status" value="1"/>
</dbReference>
<sequence>MNTSVKSVFNWPFSNGDGVCVFLCGDVMTGRGVDQILPHPSKPNLYEPYVRDANDYVRLAEVKNGKLLKRPVDYAYPWGDALTVLDKVKPHARIINLETSVTTSENKWPGKGIHYRMHPENLPCVSSAKVDCCVLSNNHVLDWSHQGLEETLDSLKNSSIRTAGAGRNAEDASAPAIIELNQGLGRLLVYGYGDDSSGVPESWAATALRSGVNYLHFGISTKSANQISRRVAQDRKDRDIVIISVHWGGNWGFEISYAEREFAHHLIDSGVADVVHGHSSHHVKALEVYKGKLILYGCGDFINDYEGISGYEDYHDEYTLMYFPIINPSNGTLVQMHAVPMQIEHMRVNLAHDDAAEWLHSTMKRECAKFGVQVDRENATNILTFRWS</sequence>
<dbReference type="InterPro" id="IPR019079">
    <property type="entry name" value="Capsule_synth_CapA"/>
</dbReference>
<dbReference type="EMBL" id="JAKKPZ010000004">
    <property type="protein sequence ID" value="KAI1722333.1"/>
    <property type="molecule type" value="Genomic_DNA"/>
</dbReference>
<dbReference type="PANTHER" id="PTHR33393:SF11">
    <property type="entry name" value="POLYGLUTAMINE SYNTHESIS ACCESSORY PROTEIN RV0574C-RELATED"/>
    <property type="match status" value="1"/>
</dbReference>
<keyword evidence="4" id="KW-1185">Reference proteome</keyword>
<dbReference type="Proteomes" id="UP001201812">
    <property type="component" value="Unassembled WGS sequence"/>
</dbReference>
<dbReference type="AlphaFoldDB" id="A0AAD4RAY7"/>
<evidence type="ECO:0000256" key="1">
    <source>
        <dbReference type="ARBA" id="ARBA00005662"/>
    </source>
</evidence>
<dbReference type="Gene3D" id="3.60.21.10">
    <property type="match status" value="1"/>
</dbReference>
<dbReference type="Pfam" id="PF09587">
    <property type="entry name" value="PGA_cap"/>
    <property type="match status" value="1"/>
</dbReference>
<protein>
    <submittedName>
        <fullName evidence="3">Bacterial capsule synthesis protein PGAcap domain-containing protein</fullName>
    </submittedName>
</protein>
<organism evidence="3 4">
    <name type="scientific">Ditylenchus destructor</name>
    <dbReference type="NCBI Taxonomy" id="166010"/>
    <lineage>
        <taxon>Eukaryota</taxon>
        <taxon>Metazoa</taxon>
        <taxon>Ecdysozoa</taxon>
        <taxon>Nematoda</taxon>
        <taxon>Chromadorea</taxon>
        <taxon>Rhabditida</taxon>
        <taxon>Tylenchina</taxon>
        <taxon>Tylenchomorpha</taxon>
        <taxon>Sphaerularioidea</taxon>
        <taxon>Anguinidae</taxon>
        <taxon>Anguininae</taxon>
        <taxon>Ditylenchus</taxon>
    </lineage>
</organism>
<dbReference type="InterPro" id="IPR052169">
    <property type="entry name" value="CW_Biosynth-Accessory"/>
</dbReference>
<dbReference type="SMART" id="SM00854">
    <property type="entry name" value="PGA_cap"/>
    <property type="match status" value="1"/>
</dbReference>
<accession>A0AAD4RAY7</accession>
<dbReference type="SUPFAM" id="SSF56300">
    <property type="entry name" value="Metallo-dependent phosphatases"/>
    <property type="match status" value="1"/>
</dbReference>
<name>A0AAD4RAY7_9BILA</name>
<proteinExistence type="inferred from homology"/>
<comment type="similarity">
    <text evidence="1">Belongs to the CapA family.</text>
</comment>
<reference evidence="3" key="1">
    <citation type="submission" date="2022-01" db="EMBL/GenBank/DDBJ databases">
        <title>Genome Sequence Resource for Two Populations of Ditylenchus destructor, the Migratory Endoparasitic Phytonematode.</title>
        <authorList>
            <person name="Zhang H."/>
            <person name="Lin R."/>
            <person name="Xie B."/>
        </authorList>
    </citation>
    <scope>NUCLEOTIDE SEQUENCE</scope>
    <source>
        <strain evidence="3">BazhouSP</strain>
    </source>
</reference>
<gene>
    <name evidence="3" type="ORF">DdX_04646</name>
</gene>
<evidence type="ECO:0000313" key="4">
    <source>
        <dbReference type="Proteomes" id="UP001201812"/>
    </source>
</evidence>